<name>A0A1Q8R2Y6_9FIRM</name>
<dbReference type="AlphaFoldDB" id="A0A1Q8R2Y6"/>
<feature type="coiled-coil region" evidence="1">
    <location>
        <begin position="23"/>
        <end position="50"/>
    </location>
</feature>
<gene>
    <name evidence="2" type="ORF">DSOL_0008</name>
</gene>
<proteinExistence type="predicted"/>
<evidence type="ECO:0000313" key="2">
    <source>
        <dbReference type="EMBL" id="OLN33830.1"/>
    </source>
</evidence>
<sequence length="94" mass="11191">MNPNPEVNEMEENKILEILVQLLHGLTELMHEFKQDMLELKQDIQEVKDIQLRMETELTEKFDSLCEIMSVQKDFNKDILERLDRIEAKIEVCS</sequence>
<reference evidence="2 3" key="1">
    <citation type="submission" date="2016-09" db="EMBL/GenBank/DDBJ databases">
        <title>Complete genome of Desulfosporosinus sp. OL.</title>
        <authorList>
            <person name="Mardanov A."/>
            <person name="Beletsky A."/>
            <person name="Panova A."/>
            <person name="Karnachuk O."/>
            <person name="Ravin N."/>
        </authorList>
    </citation>
    <scope>NUCLEOTIDE SEQUENCE [LARGE SCALE GENOMIC DNA]</scope>
    <source>
        <strain evidence="2 3">OL</strain>
    </source>
</reference>
<dbReference type="Proteomes" id="UP000186102">
    <property type="component" value="Unassembled WGS sequence"/>
</dbReference>
<protein>
    <submittedName>
        <fullName evidence="2">Uncharacterized protein</fullName>
    </submittedName>
</protein>
<keyword evidence="3" id="KW-1185">Reference proteome</keyword>
<keyword evidence="1" id="KW-0175">Coiled coil</keyword>
<accession>A0A1Q8R2Y6</accession>
<dbReference type="EMBL" id="MLBF01000001">
    <property type="protein sequence ID" value="OLN33830.1"/>
    <property type="molecule type" value="Genomic_DNA"/>
</dbReference>
<evidence type="ECO:0000256" key="1">
    <source>
        <dbReference type="SAM" id="Coils"/>
    </source>
</evidence>
<evidence type="ECO:0000313" key="3">
    <source>
        <dbReference type="Proteomes" id="UP000186102"/>
    </source>
</evidence>
<organism evidence="2 3">
    <name type="scientific">Desulfosporosinus metallidurans</name>
    <dbReference type="NCBI Taxonomy" id="1888891"/>
    <lineage>
        <taxon>Bacteria</taxon>
        <taxon>Bacillati</taxon>
        <taxon>Bacillota</taxon>
        <taxon>Clostridia</taxon>
        <taxon>Eubacteriales</taxon>
        <taxon>Desulfitobacteriaceae</taxon>
        <taxon>Desulfosporosinus</taxon>
    </lineage>
</organism>
<dbReference type="STRING" id="1888891.DSOL_0008"/>
<comment type="caution">
    <text evidence="2">The sequence shown here is derived from an EMBL/GenBank/DDBJ whole genome shotgun (WGS) entry which is preliminary data.</text>
</comment>